<dbReference type="InterPro" id="IPR050923">
    <property type="entry name" value="Cell_Proc_Reg/RNA_Proc"/>
</dbReference>
<sequence length="810" mass="89016">MRIRLIPVDAPDLSVIEIRDALVGVGRDRGDFKQLPPARTTRLSERHARLYGKSGTLYVVDLGSQHGTFVNGRAIADKPVALEPGDEINFGGALPFRIELPDSGSEAADLEARDTTLVLEPMDPHSGPDPIKIQRFPFSISKSAPTFAKYAEQAGPELDFISRRHALLSRQDGRILLQDLGSTNGTFVDEAPIGADPVPLETGQKVAFGGSYFVYRVVLEGQPAARPPAQAESAKKSASVELDKTTFLAAGTSFLDILCVDDTDQAGRAGTNPAPAGTDQAESPPEATKGSRQRNGKTGLIQRIDRATWRRIQLGAVAVVAIAGALGYFILRDTPVERMESLLAAGQSDEALQVARAQAESLGDDDTFERLALRALAASSLKPWLDAYDDRDFARMERIIEAAREATPQLPESQDYLDTLALIGDVARRIHQRGGATAPFRVLDPQASEARALVERWNRPRPDKRQVTQRLLAALPSSDAELTRRYRNAYQKATSDIRALESQLAVYEPAVRQLEARLIRQLRDGALDRLAAELDAYKERYAQFRGFEALQADLRAYRELATAVSEQRVIDAVRLATTTRFHATPFTEAAARLVREGLPEQTFLDGYAEALDAWRAGQTKSALTQLEALSDDPSGEIARREVARMQGIMQGVNALQGLQGSAAYDEQLLQLYQALDPDQDAYILTLLQDKHADSRAAVEQRARRAAETAATAWTDYRAQGGITSTLRLRSGVSRAYKQRAAMLSRAARDARQARHLYALAQRRPPETQETALTEIEREVALQHQALDELTGVIANATRQDKQALLPERLR</sequence>
<comment type="caution">
    <text evidence="4">The sequence shown here is derived from an EMBL/GenBank/DDBJ whole genome shotgun (WGS) entry which is preliminary data.</text>
</comment>
<reference evidence="4 5" key="1">
    <citation type="submission" date="2020-02" db="EMBL/GenBank/DDBJ databases">
        <title>Genome sequences of Thiorhodococcus mannitoliphagus and Thiorhodococcus minor, purple sulfur photosynthetic bacteria in the gammaproteobacterial family, Chromatiaceae.</title>
        <authorList>
            <person name="Aviles F.A."/>
            <person name="Meyer T.E."/>
            <person name="Kyndt J.A."/>
        </authorList>
    </citation>
    <scope>NUCLEOTIDE SEQUENCE [LARGE SCALE GENOMIC DNA]</scope>
    <source>
        <strain evidence="4 5">DSM 11518</strain>
    </source>
</reference>
<dbReference type="CDD" id="cd00060">
    <property type="entry name" value="FHA"/>
    <property type="match status" value="2"/>
</dbReference>
<feature type="domain" description="FHA" evidence="3">
    <location>
        <begin position="138"/>
        <end position="193"/>
    </location>
</feature>
<protein>
    <submittedName>
        <fullName evidence="4">FHA domain-containing protein</fullName>
    </submittedName>
</protein>
<feature type="domain" description="FHA" evidence="3">
    <location>
        <begin position="21"/>
        <end position="75"/>
    </location>
</feature>
<organism evidence="4 5">
    <name type="scientific">Thiorhodococcus minor</name>
    <dbReference type="NCBI Taxonomy" id="57489"/>
    <lineage>
        <taxon>Bacteria</taxon>
        <taxon>Pseudomonadati</taxon>
        <taxon>Pseudomonadota</taxon>
        <taxon>Gammaproteobacteria</taxon>
        <taxon>Chromatiales</taxon>
        <taxon>Chromatiaceae</taxon>
        <taxon>Thiorhodococcus</taxon>
    </lineage>
</organism>
<keyword evidence="2" id="KW-0812">Transmembrane</keyword>
<dbReference type="PROSITE" id="PS50006">
    <property type="entry name" value="FHA_DOMAIN"/>
    <property type="match status" value="2"/>
</dbReference>
<gene>
    <name evidence="4" type="ORF">G3446_15820</name>
</gene>
<dbReference type="Pfam" id="PF00498">
    <property type="entry name" value="FHA"/>
    <property type="match status" value="2"/>
</dbReference>
<dbReference type="PANTHER" id="PTHR23308">
    <property type="entry name" value="NUCLEAR INHIBITOR OF PROTEIN PHOSPHATASE-1"/>
    <property type="match status" value="1"/>
</dbReference>
<keyword evidence="5" id="KW-1185">Reference proteome</keyword>
<dbReference type="SUPFAM" id="SSF49879">
    <property type="entry name" value="SMAD/FHA domain"/>
    <property type="match status" value="2"/>
</dbReference>
<evidence type="ECO:0000313" key="5">
    <source>
        <dbReference type="Proteomes" id="UP000483379"/>
    </source>
</evidence>
<dbReference type="SMART" id="SM00240">
    <property type="entry name" value="FHA"/>
    <property type="match status" value="2"/>
</dbReference>
<dbReference type="InterPro" id="IPR000253">
    <property type="entry name" value="FHA_dom"/>
</dbReference>
<dbReference type="Proteomes" id="UP000483379">
    <property type="component" value="Unassembled WGS sequence"/>
</dbReference>
<accession>A0A6M0K0N1</accession>
<feature type="transmembrane region" description="Helical" evidence="2">
    <location>
        <begin position="312"/>
        <end position="331"/>
    </location>
</feature>
<evidence type="ECO:0000259" key="3">
    <source>
        <dbReference type="PROSITE" id="PS50006"/>
    </source>
</evidence>
<keyword evidence="2" id="KW-0472">Membrane</keyword>
<proteinExistence type="predicted"/>
<dbReference type="Gene3D" id="2.60.200.20">
    <property type="match status" value="2"/>
</dbReference>
<dbReference type="AlphaFoldDB" id="A0A6M0K0N1"/>
<name>A0A6M0K0N1_9GAMM</name>
<feature type="region of interest" description="Disordered" evidence="1">
    <location>
        <begin position="266"/>
        <end position="297"/>
    </location>
</feature>
<evidence type="ECO:0000313" key="4">
    <source>
        <dbReference type="EMBL" id="NEV63336.1"/>
    </source>
</evidence>
<evidence type="ECO:0000256" key="2">
    <source>
        <dbReference type="SAM" id="Phobius"/>
    </source>
</evidence>
<dbReference type="EMBL" id="JAAIJQ010000048">
    <property type="protein sequence ID" value="NEV63336.1"/>
    <property type="molecule type" value="Genomic_DNA"/>
</dbReference>
<dbReference type="InterPro" id="IPR008984">
    <property type="entry name" value="SMAD_FHA_dom_sf"/>
</dbReference>
<evidence type="ECO:0000256" key="1">
    <source>
        <dbReference type="SAM" id="MobiDB-lite"/>
    </source>
</evidence>
<keyword evidence="2" id="KW-1133">Transmembrane helix</keyword>
<dbReference type="RefSeq" id="WP_164453801.1">
    <property type="nucleotide sequence ID" value="NZ_JAAIJQ010000048.1"/>
</dbReference>